<evidence type="ECO:0000313" key="5">
    <source>
        <dbReference type="EMBL" id="KDQ07418.1"/>
    </source>
</evidence>
<proteinExistence type="inferred from homology"/>
<gene>
    <name evidence="5" type="ORF">BOTBODRAFT_38823</name>
</gene>
<name>A0A067LVP9_BOTB1</name>
<keyword evidence="3" id="KW-1133">Transmembrane helix</keyword>
<dbReference type="OrthoDB" id="18302at2759"/>
<feature type="region of interest" description="Disordered" evidence="2">
    <location>
        <begin position="1"/>
        <end position="122"/>
    </location>
</feature>
<feature type="transmembrane region" description="Helical" evidence="3">
    <location>
        <begin position="491"/>
        <end position="516"/>
    </location>
</feature>
<keyword evidence="3" id="KW-0812">Transmembrane</keyword>
<feature type="compositionally biased region" description="Low complexity" evidence="2">
    <location>
        <begin position="50"/>
        <end position="64"/>
    </location>
</feature>
<dbReference type="PANTHER" id="PTHR16255:SF4">
    <property type="entry name" value="SPORULATION PROTEIN RMD8"/>
    <property type="match status" value="1"/>
</dbReference>
<dbReference type="Proteomes" id="UP000027195">
    <property type="component" value="Unassembled WGS sequence"/>
</dbReference>
<dbReference type="AlphaFoldDB" id="A0A067LVP9"/>
<evidence type="ECO:0000256" key="2">
    <source>
        <dbReference type="SAM" id="MobiDB-lite"/>
    </source>
</evidence>
<evidence type="ECO:0000259" key="4">
    <source>
        <dbReference type="Pfam" id="PF02582"/>
    </source>
</evidence>
<dbReference type="PANTHER" id="PTHR16255">
    <property type="entry name" value="REQUIRED FOR MEIOTIC NUCLEAR DIVISION PROTEIN 1 HOMOLOG"/>
    <property type="match status" value="1"/>
</dbReference>
<feature type="compositionally biased region" description="Basic and acidic residues" evidence="2">
    <location>
        <begin position="108"/>
        <end position="122"/>
    </location>
</feature>
<reference evidence="6" key="1">
    <citation type="journal article" date="2014" name="Proc. Natl. Acad. Sci. U.S.A.">
        <title>Extensive sampling of basidiomycete genomes demonstrates inadequacy of the white-rot/brown-rot paradigm for wood decay fungi.</title>
        <authorList>
            <person name="Riley R."/>
            <person name="Salamov A.A."/>
            <person name="Brown D.W."/>
            <person name="Nagy L.G."/>
            <person name="Floudas D."/>
            <person name="Held B.W."/>
            <person name="Levasseur A."/>
            <person name="Lombard V."/>
            <person name="Morin E."/>
            <person name="Otillar R."/>
            <person name="Lindquist E.A."/>
            <person name="Sun H."/>
            <person name="LaButti K.M."/>
            <person name="Schmutz J."/>
            <person name="Jabbour D."/>
            <person name="Luo H."/>
            <person name="Baker S.E."/>
            <person name="Pisabarro A.G."/>
            <person name="Walton J.D."/>
            <person name="Blanchette R.A."/>
            <person name="Henrissat B."/>
            <person name="Martin F."/>
            <person name="Cullen D."/>
            <person name="Hibbett D.S."/>
            <person name="Grigoriev I.V."/>
        </authorList>
    </citation>
    <scope>NUCLEOTIDE SEQUENCE [LARGE SCALE GENOMIC DNA]</scope>
    <source>
        <strain evidence="6">FD-172 SS1</strain>
    </source>
</reference>
<evidence type="ECO:0000313" key="6">
    <source>
        <dbReference type="Proteomes" id="UP000027195"/>
    </source>
</evidence>
<organism evidence="5 6">
    <name type="scientific">Botryobasidium botryosum (strain FD-172 SS1)</name>
    <dbReference type="NCBI Taxonomy" id="930990"/>
    <lineage>
        <taxon>Eukaryota</taxon>
        <taxon>Fungi</taxon>
        <taxon>Dikarya</taxon>
        <taxon>Basidiomycota</taxon>
        <taxon>Agaricomycotina</taxon>
        <taxon>Agaricomycetes</taxon>
        <taxon>Cantharellales</taxon>
        <taxon>Botryobasidiaceae</taxon>
        <taxon>Botryobasidium</taxon>
    </lineage>
</organism>
<keyword evidence="3" id="KW-0472">Membrane</keyword>
<evidence type="ECO:0000256" key="3">
    <source>
        <dbReference type="SAM" id="Phobius"/>
    </source>
</evidence>
<dbReference type="EMBL" id="KL198107">
    <property type="protein sequence ID" value="KDQ07418.1"/>
    <property type="molecule type" value="Genomic_DNA"/>
</dbReference>
<feature type="compositionally biased region" description="Polar residues" evidence="2">
    <location>
        <begin position="65"/>
        <end position="83"/>
    </location>
</feature>
<evidence type="ECO:0000256" key="1">
    <source>
        <dbReference type="ARBA" id="ARBA00008306"/>
    </source>
</evidence>
<dbReference type="InterPro" id="IPR003734">
    <property type="entry name" value="DUF155"/>
</dbReference>
<keyword evidence="6" id="KW-1185">Reference proteome</keyword>
<feature type="domain" description="DUF155" evidence="4">
    <location>
        <begin position="290"/>
        <end position="466"/>
    </location>
</feature>
<dbReference type="InParanoid" id="A0A067LVP9"/>
<feature type="compositionally biased region" description="Polar residues" evidence="2">
    <location>
        <begin position="92"/>
        <end position="103"/>
    </location>
</feature>
<accession>A0A067LVP9</accession>
<comment type="similarity">
    <text evidence="1">Belongs to the RMD1/sif2 family.</text>
</comment>
<dbReference type="FunCoup" id="A0A067LVP9">
    <property type="interactions" value="37"/>
</dbReference>
<dbReference type="GO" id="GO:0005739">
    <property type="term" value="C:mitochondrion"/>
    <property type="evidence" value="ECO:0007669"/>
    <property type="project" value="UniProtKB-ARBA"/>
</dbReference>
<dbReference type="InterPro" id="IPR051624">
    <property type="entry name" value="RMD1/Sad1-interacting"/>
</dbReference>
<protein>
    <recommendedName>
        <fullName evidence="4">DUF155 domain-containing protein</fullName>
    </recommendedName>
</protein>
<sequence>MSRPGPPRRINTTGMARSALSRLRSAPTLQPIPESGVLPTATRRAPLLRTATSITTTSSNSSNSGVQKQIPNLKPSQRTSKASQKLVVLPSEPQTASLNNAQQGEAGADYRSEGERMPKAERQRANYRRITAYSTAESFRMKLLTAFLKREHGVTPRVFDEAVYAMYHLPLLPGYGQYVNVRSSAPSQSPSGQSLLSRFSEAEEYGYDGSYFTSGSAGSPEFSIHDGFIHSPTAHRSHHPGDNSDIPLVAEDSEDEERARLRAAGPPRPIPKPNAQIMREVRERAKVAEIVAFEYGVIVFVGMELAQERAILDDFERAGIWVRKREEDSWEIEECHFNYDPTVPYPRIYNDFFTFKSHSHHLTLSLSHALAQSTLLAHFESIAQSVLSSPQTVSIPRQLAFTGSLALRRRDALRLTGRLFKLRRDVNLVSNVLDTPELFWDEASLKGLYDACRDYFEINERVQVLNDKLTVCSDLLDIIHEHLNNGAMIRITWIIIWLIVVACLVELGEVLARLVVHAANKGGAKVVLESGEALSAIERLIDMSGSGA</sequence>
<feature type="region of interest" description="Disordered" evidence="2">
    <location>
        <begin position="228"/>
        <end position="273"/>
    </location>
</feature>
<dbReference type="HOGENOM" id="CLU_011220_3_1_1"/>
<dbReference type="Pfam" id="PF02582">
    <property type="entry name" value="DUF155"/>
    <property type="match status" value="1"/>
</dbReference>